<dbReference type="Proteomes" id="UP000198820">
    <property type="component" value="Unassembled WGS sequence"/>
</dbReference>
<dbReference type="RefSeq" id="WP_093245580.1">
    <property type="nucleotide sequence ID" value="NZ_FNQF01000011.1"/>
</dbReference>
<protein>
    <recommendedName>
        <fullName evidence="1">N-acetyltransferase domain-containing protein</fullName>
    </recommendedName>
</protein>
<proteinExistence type="predicted"/>
<dbReference type="SUPFAM" id="SSF55729">
    <property type="entry name" value="Acyl-CoA N-acyltransferases (Nat)"/>
    <property type="match status" value="1"/>
</dbReference>
<dbReference type="Gene3D" id="3.40.630.30">
    <property type="match status" value="1"/>
</dbReference>
<dbReference type="Pfam" id="PF00583">
    <property type="entry name" value="Acetyltransf_1"/>
    <property type="match status" value="1"/>
</dbReference>
<sequence>MIRYTLVENENDLEGILILQKANLKKNLTPKEIKLDGYVTVDHDWETLKNLNETEPHVIAKDGNKIVGYVLTMTEKSRHDIPLIYPMFNEFDKLIYKGQSISEYKYMVVGQACIHKDYRGKGLVEKCFQLYKETYSQFYDFSITEIDRINKRSLNAHLKIGYKVIHSYKDNGKDWDVVLWDWNK</sequence>
<evidence type="ECO:0000313" key="3">
    <source>
        <dbReference type="Proteomes" id="UP000198820"/>
    </source>
</evidence>
<dbReference type="AlphaFoldDB" id="A0A1H4DHW8"/>
<feature type="domain" description="N-acetyltransferase" evidence="1">
    <location>
        <begin position="41"/>
        <end position="162"/>
    </location>
</feature>
<gene>
    <name evidence="2" type="ORF">SAMN05421540_11151</name>
</gene>
<dbReference type="GO" id="GO:0016747">
    <property type="term" value="F:acyltransferase activity, transferring groups other than amino-acyl groups"/>
    <property type="evidence" value="ECO:0007669"/>
    <property type="project" value="InterPro"/>
</dbReference>
<evidence type="ECO:0000259" key="1">
    <source>
        <dbReference type="Pfam" id="PF00583"/>
    </source>
</evidence>
<keyword evidence="3" id="KW-1185">Reference proteome</keyword>
<organism evidence="2 3">
    <name type="scientific">Psychroflexus halocasei</name>
    <dbReference type="NCBI Taxonomy" id="908615"/>
    <lineage>
        <taxon>Bacteria</taxon>
        <taxon>Pseudomonadati</taxon>
        <taxon>Bacteroidota</taxon>
        <taxon>Flavobacteriia</taxon>
        <taxon>Flavobacteriales</taxon>
        <taxon>Flavobacteriaceae</taxon>
        <taxon>Psychroflexus</taxon>
    </lineage>
</organism>
<dbReference type="STRING" id="908615.SAMN05421540_11151"/>
<dbReference type="EMBL" id="FNQF01000011">
    <property type="protein sequence ID" value="SEA72423.1"/>
    <property type="molecule type" value="Genomic_DNA"/>
</dbReference>
<reference evidence="2 3" key="1">
    <citation type="submission" date="2016-10" db="EMBL/GenBank/DDBJ databases">
        <authorList>
            <person name="de Groot N.N."/>
        </authorList>
    </citation>
    <scope>NUCLEOTIDE SEQUENCE [LARGE SCALE GENOMIC DNA]</scope>
    <source>
        <strain evidence="2 3">DSM 23581</strain>
    </source>
</reference>
<dbReference type="InterPro" id="IPR016181">
    <property type="entry name" value="Acyl_CoA_acyltransferase"/>
</dbReference>
<name>A0A1H4DHW8_9FLAO</name>
<dbReference type="InterPro" id="IPR000182">
    <property type="entry name" value="GNAT_dom"/>
</dbReference>
<accession>A0A1H4DHW8</accession>
<evidence type="ECO:0000313" key="2">
    <source>
        <dbReference type="EMBL" id="SEA72423.1"/>
    </source>
</evidence>